<organism evidence="4 5">
    <name type="scientific">Candidatus Gottesmanbacteria bacterium GW2011_GWA1_34_13</name>
    <dbReference type="NCBI Taxonomy" id="1618434"/>
    <lineage>
        <taxon>Bacteria</taxon>
        <taxon>Candidatus Gottesmaniibacteriota</taxon>
    </lineage>
</organism>
<dbReference type="Pfam" id="PF01041">
    <property type="entry name" value="DegT_DnrJ_EryC1"/>
    <property type="match status" value="1"/>
</dbReference>
<dbReference type="InterPro" id="IPR000653">
    <property type="entry name" value="DegT/StrS_aminotransferase"/>
</dbReference>
<dbReference type="PATRIC" id="fig|1618434.3.peg.40"/>
<comment type="similarity">
    <text evidence="3">Belongs to the DegT/DnrJ/EryC1 family.</text>
</comment>
<dbReference type="Proteomes" id="UP000034176">
    <property type="component" value="Unassembled WGS sequence"/>
</dbReference>
<reference evidence="4 5" key="1">
    <citation type="journal article" date="2015" name="Nature">
        <title>rRNA introns, odd ribosomes, and small enigmatic genomes across a large radiation of phyla.</title>
        <authorList>
            <person name="Brown C.T."/>
            <person name="Hug L.A."/>
            <person name="Thomas B.C."/>
            <person name="Sharon I."/>
            <person name="Castelle C.J."/>
            <person name="Singh A."/>
            <person name="Wilkins M.J."/>
            <person name="Williams K.H."/>
            <person name="Banfield J.F."/>
        </authorList>
    </citation>
    <scope>NUCLEOTIDE SEQUENCE [LARGE SCALE GENOMIC DNA]</scope>
</reference>
<evidence type="ECO:0000256" key="3">
    <source>
        <dbReference type="RuleBase" id="RU004508"/>
    </source>
</evidence>
<sequence length="398" mass="45013">MIQPAIAGGKSVRKNFLVFGKPKITNKEINEVVKTLKSGWLGTGPKTKIFEDNFKKFIGCKYAVALNSCTAGLHLALDVLGIKEGDEVITTPLTFASTANVIVHHQAKPVFVDIDINSWNIDYKQIEKKITKKTKAIIPVHLHGRPCQMDKISQIAKKYQLFVIEDAAHAAESIYRSKKIGTISDFTAFSFYVTKNIMTGEGGMLTTNNSIWAQEARIRSLHGISKDAWKRYSKDGYSPYETLYPGYKYNMMDLVASLGIHQLAQVKQNFKIRQKYWDIYNKAFKDVPELILPAPEENNTTHARHLYAILLKIEKLKISRDTFINALSKEGIGSGVHFTPLHLHKYYRETYKYKLGDFPNAEFVGSRSISLPLSPAMTNKDIIDVINAVLKIVSFYKK</sequence>
<gene>
    <name evidence="4" type="ORF">UR52_C0001G0040</name>
</gene>
<dbReference type="EMBL" id="LBPN01000001">
    <property type="protein sequence ID" value="KKP59960.1"/>
    <property type="molecule type" value="Genomic_DNA"/>
</dbReference>
<name>A0A0G0D9F1_9BACT</name>
<dbReference type="SUPFAM" id="SSF53383">
    <property type="entry name" value="PLP-dependent transferases"/>
    <property type="match status" value="1"/>
</dbReference>
<evidence type="ECO:0000256" key="1">
    <source>
        <dbReference type="PIRSR" id="PIRSR000390-1"/>
    </source>
</evidence>
<dbReference type="PANTHER" id="PTHR30244:SF34">
    <property type="entry name" value="DTDP-4-AMINO-4,6-DIDEOXYGALACTOSE TRANSAMINASE"/>
    <property type="match status" value="1"/>
</dbReference>
<dbReference type="STRING" id="1618434.UR52_C0001G0040"/>
<accession>A0A0G0D9F1</accession>
<dbReference type="PIRSF" id="PIRSF000390">
    <property type="entry name" value="PLP_StrS"/>
    <property type="match status" value="1"/>
</dbReference>
<dbReference type="PANTHER" id="PTHR30244">
    <property type="entry name" value="TRANSAMINASE"/>
    <property type="match status" value="1"/>
</dbReference>
<proteinExistence type="inferred from homology"/>
<dbReference type="AlphaFoldDB" id="A0A0G0D9F1"/>
<dbReference type="Gene3D" id="3.90.1150.10">
    <property type="entry name" value="Aspartate Aminotransferase, domain 1"/>
    <property type="match status" value="1"/>
</dbReference>
<evidence type="ECO:0000256" key="2">
    <source>
        <dbReference type="PIRSR" id="PIRSR000390-2"/>
    </source>
</evidence>
<keyword evidence="2 3" id="KW-0663">Pyridoxal phosphate</keyword>
<dbReference type="GO" id="GO:0030170">
    <property type="term" value="F:pyridoxal phosphate binding"/>
    <property type="evidence" value="ECO:0007669"/>
    <property type="project" value="TreeGrafter"/>
</dbReference>
<dbReference type="GO" id="GO:0008483">
    <property type="term" value="F:transaminase activity"/>
    <property type="evidence" value="ECO:0007669"/>
    <property type="project" value="TreeGrafter"/>
</dbReference>
<feature type="modified residue" description="N6-(pyridoxal phosphate)lysine" evidence="2">
    <location>
        <position position="195"/>
    </location>
</feature>
<protein>
    <submittedName>
        <fullName evidence="4">Glutamine-scyllo-inositol transaminase</fullName>
    </submittedName>
</protein>
<feature type="active site" description="Proton acceptor" evidence="1">
    <location>
        <position position="195"/>
    </location>
</feature>
<dbReference type="Gene3D" id="3.40.640.10">
    <property type="entry name" value="Type I PLP-dependent aspartate aminotransferase-like (Major domain)"/>
    <property type="match status" value="1"/>
</dbReference>
<dbReference type="CDD" id="cd00616">
    <property type="entry name" value="AHBA_syn"/>
    <property type="match status" value="1"/>
</dbReference>
<dbReference type="InterPro" id="IPR015422">
    <property type="entry name" value="PyrdxlP-dep_Trfase_small"/>
</dbReference>
<dbReference type="InterPro" id="IPR015424">
    <property type="entry name" value="PyrdxlP-dep_Trfase"/>
</dbReference>
<evidence type="ECO:0000313" key="4">
    <source>
        <dbReference type="EMBL" id="KKP59960.1"/>
    </source>
</evidence>
<dbReference type="GO" id="GO:0000271">
    <property type="term" value="P:polysaccharide biosynthetic process"/>
    <property type="evidence" value="ECO:0007669"/>
    <property type="project" value="TreeGrafter"/>
</dbReference>
<comment type="caution">
    <text evidence="4">The sequence shown here is derived from an EMBL/GenBank/DDBJ whole genome shotgun (WGS) entry which is preliminary data.</text>
</comment>
<evidence type="ECO:0000313" key="5">
    <source>
        <dbReference type="Proteomes" id="UP000034176"/>
    </source>
</evidence>
<dbReference type="InterPro" id="IPR015421">
    <property type="entry name" value="PyrdxlP-dep_Trfase_major"/>
</dbReference>